<accession>A0A4Y3TQ00</accession>
<dbReference type="PANTHER" id="PTHR30399">
    <property type="entry name" value="UNCHARACTERIZED PROTEIN YGJP"/>
    <property type="match status" value="1"/>
</dbReference>
<evidence type="ECO:0000313" key="3">
    <source>
        <dbReference type="Proteomes" id="UP000317617"/>
    </source>
</evidence>
<dbReference type="AlphaFoldDB" id="A0A4Y3TQ00"/>
<evidence type="ECO:0000313" key="2">
    <source>
        <dbReference type="EMBL" id="GEB83539.1"/>
    </source>
</evidence>
<dbReference type="Pfam" id="PF01863">
    <property type="entry name" value="YgjP-like"/>
    <property type="match status" value="1"/>
</dbReference>
<dbReference type="Proteomes" id="UP000317617">
    <property type="component" value="Unassembled WGS sequence"/>
</dbReference>
<gene>
    <name evidence="2" type="ORF">AOR01nite_20160</name>
</gene>
<dbReference type="STRING" id="104099.AD949_05140"/>
<name>A0A4Y3TQ00_9PROT</name>
<organism evidence="2 3">
    <name type="scientific">Acetobacter orleanensis</name>
    <dbReference type="NCBI Taxonomy" id="104099"/>
    <lineage>
        <taxon>Bacteria</taxon>
        <taxon>Pseudomonadati</taxon>
        <taxon>Pseudomonadota</taxon>
        <taxon>Alphaproteobacteria</taxon>
        <taxon>Acetobacterales</taxon>
        <taxon>Acetobacteraceae</taxon>
        <taxon>Acetobacter</taxon>
    </lineage>
</organism>
<protein>
    <recommendedName>
        <fullName evidence="1">YgjP-like metallopeptidase domain-containing protein</fullName>
    </recommendedName>
</protein>
<reference evidence="2 3" key="1">
    <citation type="submission" date="2019-06" db="EMBL/GenBank/DDBJ databases">
        <title>Whole genome shotgun sequence of Acetobacter orleanensis NBRC 13752.</title>
        <authorList>
            <person name="Hosoyama A."/>
            <person name="Uohara A."/>
            <person name="Ohji S."/>
            <person name="Ichikawa N."/>
        </authorList>
    </citation>
    <scope>NUCLEOTIDE SEQUENCE [LARGE SCALE GENOMIC DNA]</scope>
    <source>
        <strain evidence="2 3">NBRC 13752</strain>
    </source>
</reference>
<dbReference type="InterPro" id="IPR053136">
    <property type="entry name" value="UTP_pyrophosphatase-like"/>
</dbReference>
<sequence>MPELIELAPDCRVPVLWKLSNRAKRLSLRIDPRKKVVTATLPPGISPEQAVKFLKAQIGWITKRLASLDQAPAFLPGRQIPLEGKLHTITHQPAARGGVWIEADQIIVSGAEDFISRRLTDFLKNRARLILGQELRAQAQTSGLSPTRLDIRDTSSRWGSCSSSGRIMLSWRLIMAPAPIRHYLIAHELAHLRHMNHSPSFWALVNQLTPHRRYAEAWLKQHGSTLLGAR</sequence>
<dbReference type="InterPro" id="IPR002725">
    <property type="entry name" value="YgjP-like_metallopeptidase"/>
</dbReference>
<keyword evidence="3" id="KW-1185">Reference proteome</keyword>
<proteinExistence type="predicted"/>
<dbReference type="EMBL" id="BJMU01000012">
    <property type="protein sequence ID" value="GEB83539.1"/>
    <property type="molecule type" value="Genomic_DNA"/>
</dbReference>
<dbReference type="OrthoDB" id="9795402at2"/>
<feature type="domain" description="YgjP-like metallopeptidase" evidence="1">
    <location>
        <begin position="24"/>
        <end position="222"/>
    </location>
</feature>
<comment type="caution">
    <text evidence="2">The sequence shown here is derived from an EMBL/GenBank/DDBJ whole genome shotgun (WGS) entry which is preliminary data.</text>
</comment>
<dbReference type="Gene3D" id="3.30.2010.10">
    <property type="entry name" value="Metalloproteases ('zincins'), catalytic domain"/>
    <property type="match status" value="1"/>
</dbReference>
<dbReference type="CDD" id="cd07344">
    <property type="entry name" value="M48_yhfN_like"/>
    <property type="match status" value="1"/>
</dbReference>
<dbReference type="PANTHER" id="PTHR30399:SF1">
    <property type="entry name" value="UTP PYROPHOSPHATASE"/>
    <property type="match status" value="1"/>
</dbReference>
<evidence type="ECO:0000259" key="1">
    <source>
        <dbReference type="Pfam" id="PF01863"/>
    </source>
</evidence>
<dbReference type="RefSeq" id="WP_048836751.1">
    <property type="nucleotide sequence ID" value="NZ_BJMU01000012.1"/>
</dbReference>